<reference evidence="1" key="1">
    <citation type="submission" date="2018-05" db="EMBL/GenBank/DDBJ databases">
        <authorList>
            <person name="Lanie J.A."/>
            <person name="Ng W.-L."/>
            <person name="Kazmierczak K.M."/>
            <person name="Andrzejewski T.M."/>
            <person name="Davidsen T.M."/>
            <person name="Wayne K.J."/>
            <person name="Tettelin H."/>
            <person name="Glass J.I."/>
            <person name="Rusch D."/>
            <person name="Podicherti R."/>
            <person name="Tsui H.-C.T."/>
            <person name="Winkler M.E."/>
        </authorList>
    </citation>
    <scope>NUCLEOTIDE SEQUENCE</scope>
</reference>
<dbReference type="AlphaFoldDB" id="A0A382ULK6"/>
<proteinExistence type="predicted"/>
<organism evidence="1">
    <name type="scientific">marine metagenome</name>
    <dbReference type="NCBI Taxonomy" id="408172"/>
    <lineage>
        <taxon>unclassified sequences</taxon>
        <taxon>metagenomes</taxon>
        <taxon>ecological metagenomes</taxon>
    </lineage>
</organism>
<name>A0A382ULK6_9ZZZZ</name>
<evidence type="ECO:0000313" key="1">
    <source>
        <dbReference type="EMBL" id="SVD34588.1"/>
    </source>
</evidence>
<sequence length="88" mass="10109">MTPDYGMNPNDDPKDDIFAKLFAASKKPDMTPEEYIEHKKAHPVCVDCGRKKIQNPEDKILIDRISKEHVCKECAGNRPFSTMRFGRL</sequence>
<dbReference type="EMBL" id="UINC01144832">
    <property type="protein sequence ID" value="SVD34588.1"/>
    <property type="molecule type" value="Genomic_DNA"/>
</dbReference>
<accession>A0A382ULK6</accession>
<protein>
    <submittedName>
        <fullName evidence="1">Uncharacterized protein</fullName>
    </submittedName>
</protein>
<gene>
    <name evidence="1" type="ORF">METZ01_LOCUS387442</name>
</gene>